<evidence type="ECO:0000313" key="2">
    <source>
        <dbReference type="Proteomes" id="UP000735302"/>
    </source>
</evidence>
<dbReference type="Proteomes" id="UP000735302">
    <property type="component" value="Unassembled WGS sequence"/>
</dbReference>
<keyword evidence="2" id="KW-1185">Reference proteome</keyword>
<dbReference type="EMBL" id="BLXT01000403">
    <property type="protein sequence ID" value="GFN76632.1"/>
    <property type="molecule type" value="Genomic_DNA"/>
</dbReference>
<name>A0AAV3Y2S3_9GAST</name>
<sequence>MIKSNQSQRIKPLYLALCPSTYSLSAALVGGSTESYHSQSTQVRTKIGISNKISFKVLILYTAKHSRIRLSDSVLRVSKSIPPEKTSTKVKANPVRVSTTLDTYLCMLLNTLPPGGGHHYQGWYDTVPIQTGSDWERAIGKAKLMPCGQRQEPPGIRSTLPGGVQYFNQQQYHNTALATPQPGQVGHSNATPTSRTLPKAENVCGLWVLNFGGRDFVYSQSTTM</sequence>
<proteinExistence type="predicted"/>
<evidence type="ECO:0000313" key="1">
    <source>
        <dbReference type="EMBL" id="GFN76632.1"/>
    </source>
</evidence>
<dbReference type="AlphaFoldDB" id="A0AAV3Y2S3"/>
<accession>A0AAV3Y2S3</accession>
<gene>
    <name evidence="1" type="ORF">PoB_000313800</name>
</gene>
<comment type="caution">
    <text evidence="1">The sequence shown here is derived from an EMBL/GenBank/DDBJ whole genome shotgun (WGS) entry which is preliminary data.</text>
</comment>
<reference evidence="1 2" key="1">
    <citation type="journal article" date="2021" name="Elife">
        <title>Chloroplast acquisition without the gene transfer in kleptoplastic sea slugs, Plakobranchus ocellatus.</title>
        <authorList>
            <person name="Maeda T."/>
            <person name="Takahashi S."/>
            <person name="Yoshida T."/>
            <person name="Shimamura S."/>
            <person name="Takaki Y."/>
            <person name="Nagai Y."/>
            <person name="Toyoda A."/>
            <person name="Suzuki Y."/>
            <person name="Arimoto A."/>
            <person name="Ishii H."/>
            <person name="Satoh N."/>
            <person name="Nishiyama T."/>
            <person name="Hasebe M."/>
            <person name="Maruyama T."/>
            <person name="Minagawa J."/>
            <person name="Obokata J."/>
            <person name="Shigenobu S."/>
        </authorList>
    </citation>
    <scope>NUCLEOTIDE SEQUENCE [LARGE SCALE GENOMIC DNA]</scope>
</reference>
<organism evidence="1 2">
    <name type="scientific">Plakobranchus ocellatus</name>
    <dbReference type="NCBI Taxonomy" id="259542"/>
    <lineage>
        <taxon>Eukaryota</taxon>
        <taxon>Metazoa</taxon>
        <taxon>Spiralia</taxon>
        <taxon>Lophotrochozoa</taxon>
        <taxon>Mollusca</taxon>
        <taxon>Gastropoda</taxon>
        <taxon>Heterobranchia</taxon>
        <taxon>Euthyneura</taxon>
        <taxon>Panpulmonata</taxon>
        <taxon>Sacoglossa</taxon>
        <taxon>Placobranchoidea</taxon>
        <taxon>Plakobranchidae</taxon>
        <taxon>Plakobranchus</taxon>
    </lineage>
</organism>
<protein>
    <submittedName>
        <fullName evidence="1">Uncharacterized protein</fullName>
    </submittedName>
</protein>